<dbReference type="GO" id="GO:0016020">
    <property type="term" value="C:membrane"/>
    <property type="evidence" value="ECO:0007669"/>
    <property type="project" value="UniProtKB-SubCell"/>
</dbReference>
<evidence type="ECO:0000256" key="3">
    <source>
        <dbReference type="ARBA" id="ARBA00022692"/>
    </source>
</evidence>
<comment type="catalytic activity">
    <reaction evidence="7">
        <text>alpha-D-glucosaminyl-[heparan sulfate](n) + 3'-phosphoadenylyl sulfate = 6-sulfo-alpha-D-glucosaminyl-[heparan sulfate](n) + adenosine 3',5'-bisphosphate + H(+)</text>
        <dbReference type="Rhea" id="RHEA:56604"/>
        <dbReference type="Rhea" id="RHEA-COMP:9830"/>
        <dbReference type="Rhea" id="RHEA-COMP:14621"/>
        <dbReference type="ChEBI" id="CHEBI:15378"/>
        <dbReference type="ChEBI" id="CHEBI:58339"/>
        <dbReference type="ChEBI" id="CHEBI:58343"/>
        <dbReference type="ChEBI" id="CHEBI:58388"/>
        <dbReference type="ChEBI" id="CHEBI:140604"/>
    </reaction>
</comment>
<organism>
    <name type="scientific">Ixodes scapularis</name>
    <name type="common">Black-legged tick</name>
    <name type="synonym">Deer tick</name>
    <dbReference type="NCBI Taxonomy" id="6945"/>
    <lineage>
        <taxon>Eukaryota</taxon>
        <taxon>Metazoa</taxon>
        <taxon>Ecdysozoa</taxon>
        <taxon>Arthropoda</taxon>
        <taxon>Chelicerata</taxon>
        <taxon>Arachnida</taxon>
        <taxon>Acari</taxon>
        <taxon>Parasitiformes</taxon>
        <taxon>Ixodida</taxon>
        <taxon>Ixodoidea</taxon>
        <taxon>Ixodidae</taxon>
        <taxon>Ixodinae</taxon>
        <taxon>Ixodes</taxon>
    </lineage>
</organism>
<evidence type="ECO:0000256" key="5">
    <source>
        <dbReference type="ARBA" id="ARBA00023136"/>
    </source>
</evidence>
<evidence type="ECO:0000256" key="2">
    <source>
        <dbReference type="ARBA" id="ARBA00022679"/>
    </source>
</evidence>
<protein>
    <recommendedName>
        <fullName evidence="7">Heparan-sulfate 6-O-sulfotransferase</fullName>
        <ecNumber evidence="7">2.8.2.-</ecNumber>
    </recommendedName>
</protein>
<evidence type="ECO:0000256" key="7">
    <source>
        <dbReference type="RuleBase" id="RU364122"/>
    </source>
</evidence>
<dbReference type="GO" id="GO:0017095">
    <property type="term" value="F:heparan sulfate 6-sulfotransferase activity"/>
    <property type="evidence" value="ECO:0007669"/>
    <property type="project" value="RHEA"/>
</dbReference>
<dbReference type="VEuPathDB" id="VectorBase:ISCI019457"/>
<keyword evidence="6" id="KW-0325">Glycoprotein</keyword>
<evidence type="ECO:0000313" key="9">
    <source>
        <dbReference type="EMBL" id="EEC09315.1"/>
    </source>
</evidence>
<dbReference type="PaxDb" id="6945-B7PRU3"/>
<comment type="function">
    <text evidence="7">6-O-sulfation enzyme which catalyzes the transfer of sulfate from 3'-phosphoadenosine 5'-phosphosulfate (PAPS) to position 6 of the N-sulfoglucosamine residue (GlcNS) of heparan sulfate.</text>
</comment>
<accession>B7PRU3</accession>
<feature type="non-terminal residue" evidence="9">
    <location>
        <position position="387"/>
    </location>
</feature>
<evidence type="ECO:0000256" key="4">
    <source>
        <dbReference type="ARBA" id="ARBA00022989"/>
    </source>
</evidence>
<evidence type="ECO:0000256" key="1">
    <source>
        <dbReference type="ARBA" id="ARBA00004167"/>
    </source>
</evidence>
<reference evidence="9" key="1">
    <citation type="submission" date="2008-03" db="EMBL/GenBank/DDBJ databases">
        <title>Annotation of Ixodes scapularis.</title>
        <authorList>
            <consortium name="Ixodes scapularis Genome Project Consortium"/>
            <person name="Caler E."/>
            <person name="Hannick L.I."/>
            <person name="Bidwell S."/>
            <person name="Joardar V."/>
            <person name="Thiagarajan M."/>
            <person name="Amedeo P."/>
            <person name="Galinsky K.J."/>
            <person name="Schobel S."/>
            <person name="Inman J."/>
            <person name="Hostetler J."/>
            <person name="Miller J."/>
            <person name="Hammond M."/>
            <person name="Megy K."/>
            <person name="Lawson D."/>
            <person name="Kodira C."/>
            <person name="Sutton G."/>
            <person name="Meyer J."/>
            <person name="Hill C.A."/>
            <person name="Birren B."/>
            <person name="Nene V."/>
            <person name="Collins F."/>
            <person name="Alarcon-Chaidez F."/>
            <person name="Wikel S."/>
            <person name="Strausberg R."/>
        </authorList>
    </citation>
    <scope>NUCLEOTIDE SEQUENCE [LARGE SCALE GENOMIC DNA]</scope>
    <source>
        <strain evidence="9">Wikel colony</strain>
    </source>
</reference>
<keyword evidence="2 7" id="KW-0808">Transferase</keyword>
<dbReference type="Gene3D" id="3.40.50.300">
    <property type="entry name" value="P-loop containing nucleotide triphosphate hydrolases"/>
    <property type="match status" value="1"/>
</dbReference>
<dbReference type="STRING" id="6945.B7PRU3"/>
<dbReference type="InterPro" id="IPR010635">
    <property type="entry name" value="Heparan_SO4-6-sulfoTrfase"/>
</dbReference>
<gene>
    <name evidence="9" type="ORF">IscW_ISCW019457</name>
</gene>
<keyword evidence="5 7" id="KW-0472">Membrane</keyword>
<dbReference type="AlphaFoldDB" id="B7PRU3"/>
<dbReference type="InterPro" id="IPR027417">
    <property type="entry name" value="P-loop_NTPase"/>
</dbReference>
<proteinExistence type="inferred from homology"/>
<dbReference type="PANTHER" id="PTHR12812:SF0">
    <property type="entry name" value="HEPARAN-SULFATE 6-O-SULFOTRANSFERASE"/>
    <property type="match status" value="1"/>
</dbReference>
<dbReference type="VEuPathDB" id="VectorBase:ISCP_023892"/>
<dbReference type="EMBL" id="DS775215">
    <property type="protein sequence ID" value="EEC09315.1"/>
    <property type="molecule type" value="Genomic_DNA"/>
</dbReference>
<name>B7PRU3_IXOSC</name>
<keyword evidence="4" id="KW-1133">Transmembrane helix</keyword>
<comment type="subcellular location">
    <subcellularLocation>
        <location evidence="1">Membrane</location>
        <topology evidence="1">Single-pass membrane protein</topology>
    </subcellularLocation>
    <subcellularLocation>
        <location evidence="7">Membrane</location>
        <topology evidence="7">Single-pass type II membrane protein</topology>
    </subcellularLocation>
</comment>
<dbReference type="PANTHER" id="PTHR12812">
    <property type="entry name" value="HEPARAN SULFATE 6-O-SULFOTRANSFERASE 3"/>
    <property type="match status" value="1"/>
</dbReference>
<dbReference type="OrthoDB" id="406981at2759"/>
<evidence type="ECO:0000256" key="6">
    <source>
        <dbReference type="ARBA" id="ARBA00023180"/>
    </source>
</evidence>
<dbReference type="HOGENOM" id="CLU_716833_0_0_1"/>
<feature type="region of interest" description="Disordered" evidence="8">
    <location>
        <begin position="298"/>
        <end position="346"/>
    </location>
</feature>
<dbReference type="VEuPathDB" id="VectorBase:ISCW019457"/>
<keyword evidence="3" id="KW-0812">Transmembrane</keyword>
<evidence type="ECO:0000256" key="8">
    <source>
        <dbReference type="SAM" id="MobiDB-lite"/>
    </source>
</evidence>
<keyword evidence="7" id="KW-0735">Signal-anchor</keyword>
<sequence length="387" mass="41741">MESGGRLCMKAVLLALALLTLISLLAIGYLCPQSVCSAGKLGLVGRGSRDSMGGPLSFLSQPLRSDRRNKLSFDDMLGDDFEFDMKGSDVMVFLHIQKTGGTVFGRHLVHDLDLEKPCECQRGRKRCRCNRPNSSGKWWLFSRYSTGWKCGLHADWTELTACVDSAMDRTEKTTAKRSARVCPWPGLLACSFARATLYSGSLVPLGQSKGSRASAHFSRLVPNFLFDVEVLLRDAAARARGPLPERVPARAAWRHLEGLSALVRGTGPHQRGIATLLQRHRLEGRHFPGVHRLPVEPGCESADAHAGRPVPGGLLQPDGSGGVRAGPAHADKRQGQPAPHGLLRPHGAPAALAAPLRAHLQAALPQALRTAQRDAQHGCLRAGMSIA</sequence>
<comment type="similarity">
    <text evidence="7">Belongs to the sulfotransferase 6 family.</text>
</comment>
<dbReference type="EC" id="2.8.2.-" evidence="7"/>